<feature type="domain" description="NAD-dependent epimerase/dehydratase" evidence="1">
    <location>
        <begin position="3"/>
        <end position="223"/>
    </location>
</feature>
<dbReference type="InterPro" id="IPR050177">
    <property type="entry name" value="Lipid_A_modif_metabolic_enz"/>
</dbReference>
<evidence type="ECO:0000313" key="2">
    <source>
        <dbReference type="EMBL" id="MBC8434341.1"/>
    </source>
</evidence>
<dbReference type="PANTHER" id="PTHR43245">
    <property type="entry name" value="BIFUNCTIONAL POLYMYXIN RESISTANCE PROTEIN ARNA"/>
    <property type="match status" value="1"/>
</dbReference>
<dbReference type="SUPFAM" id="SSF51735">
    <property type="entry name" value="NAD(P)-binding Rossmann-fold domains"/>
    <property type="match status" value="1"/>
</dbReference>
<dbReference type="AlphaFoldDB" id="A0A8J6NUN9"/>
<dbReference type="Pfam" id="PF01370">
    <property type="entry name" value="Epimerase"/>
    <property type="match status" value="1"/>
</dbReference>
<dbReference type="Proteomes" id="UP000605201">
    <property type="component" value="Unassembled WGS sequence"/>
</dbReference>
<reference evidence="2 3" key="1">
    <citation type="submission" date="2020-08" db="EMBL/GenBank/DDBJ databases">
        <title>Bridging the membrane lipid divide: bacteria of the FCB group superphylum have the potential to synthesize archaeal ether lipids.</title>
        <authorList>
            <person name="Villanueva L."/>
            <person name="Von Meijenfeldt F.A.B."/>
            <person name="Westbye A.B."/>
            <person name="Yadav S."/>
            <person name="Hopmans E.C."/>
            <person name="Dutilh B.E."/>
            <person name="Sinninghe Damste J.S."/>
        </authorList>
    </citation>
    <scope>NUCLEOTIDE SEQUENCE [LARGE SCALE GENOMIC DNA]</scope>
    <source>
        <strain evidence="2">NIOZ-UU17</strain>
    </source>
</reference>
<dbReference type="EMBL" id="JACNIG010000420">
    <property type="protein sequence ID" value="MBC8434341.1"/>
    <property type="molecule type" value="Genomic_DNA"/>
</dbReference>
<dbReference type="InterPro" id="IPR036291">
    <property type="entry name" value="NAD(P)-bd_dom_sf"/>
</dbReference>
<proteinExistence type="predicted"/>
<dbReference type="Gene3D" id="3.40.50.720">
    <property type="entry name" value="NAD(P)-binding Rossmann-like Domain"/>
    <property type="match status" value="1"/>
</dbReference>
<organism evidence="2 3">
    <name type="scientific">Candidatus Desulfatibia vada</name>
    <dbReference type="NCBI Taxonomy" id="2841696"/>
    <lineage>
        <taxon>Bacteria</taxon>
        <taxon>Pseudomonadati</taxon>
        <taxon>Thermodesulfobacteriota</taxon>
        <taxon>Desulfobacteria</taxon>
        <taxon>Desulfobacterales</taxon>
        <taxon>Desulfobacterales incertae sedis</taxon>
        <taxon>Candidatus Desulfatibia</taxon>
    </lineage>
</organism>
<name>A0A8J6NUN9_9BACT</name>
<evidence type="ECO:0000259" key="1">
    <source>
        <dbReference type="Pfam" id="PF01370"/>
    </source>
</evidence>
<accession>A0A8J6NUN9</accession>
<comment type="caution">
    <text evidence="2">The sequence shown here is derived from an EMBL/GenBank/DDBJ whole genome shotgun (WGS) entry which is preliminary data.</text>
</comment>
<dbReference type="InterPro" id="IPR001509">
    <property type="entry name" value="Epimerase_deHydtase"/>
</dbReference>
<evidence type="ECO:0000313" key="3">
    <source>
        <dbReference type="Proteomes" id="UP000605201"/>
    </source>
</evidence>
<sequence length="324" mass="35353">MKVAITGVSGYLGGLVAKALEKDPDVESILGLDIVAPKSPVSKLSFQKVDVRYGNFAKLLAGQDVVYHLAFIVEPPKSLTMADVDDINIEGSRRVFTGAIEAGVQKIIYSSSAAAYGAHPDNPIPMVEDTPLRPNDNWYYSRTKGVVELLLDDLQQKNPETIIIRFRPSIFLGPTINNSVGKSLTGKALVCVNKGLKVDFGWDEDIVDAFCLALGYDSSDTFNLTGNGPLTTHDMGLLLGKPVLHLNPKWVLPLGRLAVRMKLLAPGMLEWLEVAVSGPFVIDTEKARNKLGWKPKYDATQTLVKFARCCELPVKGTGRLMEVD</sequence>
<protein>
    <submittedName>
        <fullName evidence="2">NAD-dependent epimerase/dehydratase family protein</fullName>
    </submittedName>
</protein>
<gene>
    <name evidence="2" type="ORF">H8D96_20725</name>
</gene>